<dbReference type="GO" id="GO:0022841">
    <property type="term" value="F:potassium ion leak channel activity"/>
    <property type="evidence" value="ECO:0007669"/>
    <property type="project" value="TreeGrafter"/>
</dbReference>
<name>A0A3S3SJV7_9ACAR</name>
<evidence type="ECO:0000313" key="7">
    <source>
        <dbReference type="Proteomes" id="UP000285301"/>
    </source>
</evidence>
<comment type="subcellular location">
    <subcellularLocation>
        <location evidence="1">Membrane</location>
        <topology evidence="1">Multi-pass membrane protein</topology>
    </subcellularLocation>
</comment>
<dbReference type="PANTHER" id="PTHR11003:SF352">
    <property type="entry name" value="BCDNA.GH04802-RELATED"/>
    <property type="match status" value="1"/>
</dbReference>
<proteinExistence type="predicted"/>
<keyword evidence="7" id="KW-1185">Reference proteome</keyword>
<evidence type="ECO:0000256" key="3">
    <source>
        <dbReference type="ARBA" id="ARBA00022989"/>
    </source>
</evidence>
<evidence type="ECO:0000256" key="1">
    <source>
        <dbReference type="ARBA" id="ARBA00004141"/>
    </source>
</evidence>
<dbReference type="Gene3D" id="1.10.287.70">
    <property type="match status" value="1"/>
</dbReference>
<gene>
    <name evidence="6" type="ORF">B4U79_15247</name>
</gene>
<evidence type="ECO:0000256" key="4">
    <source>
        <dbReference type="ARBA" id="ARBA00023136"/>
    </source>
</evidence>
<dbReference type="GO" id="GO:0005886">
    <property type="term" value="C:plasma membrane"/>
    <property type="evidence" value="ECO:0007669"/>
    <property type="project" value="TreeGrafter"/>
</dbReference>
<reference evidence="6 7" key="1">
    <citation type="journal article" date="2018" name="Gigascience">
        <title>Genomes of trombidid mites reveal novel predicted allergens and laterally-transferred genes associated with secondary metabolism.</title>
        <authorList>
            <person name="Dong X."/>
            <person name="Chaisiri K."/>
            <person name="Xia D."/>
            <person name="Armstrong S.D."/>
            <person name="Fang Y."/>
            <person name="Donnelly M.J."/>
            <person name="Kadowaki T."/>
            <person name="McGarry J.W."/>
            <person name="Darby A.C."/>
            <person name="Makepeace B.L."/>
        </authorList>
    </citation>
    <scope>NUCLEOTIDE SEQUENCE [LARGE SCALE GENOMIC DNA]</scope>
    <source>
        <strain evidence="6">UoL-WK</strain>
    </source>
</reference>
<feature type="transmembrane region" description="Helical" evidence="5">
    <location>
        <begin position="43"/>
        <end position="68"/>
    </location>
</feature>
<dbReference type="STRING" id="1965070.A0A3S3SJV7"/>
<feature type="transmembrane region" description="Helical" evidence="5">
    <location>
        <begin position="144"/>
        <end position="161"/>
    </location>
</feature>
<dbReference type="Proteomes" id="UP000285301">
    <property type="component" value="Unassembled WGS sequence"/>
</dbReference>
<dbReference type="InterPro" id="IPR003280">
    <property type="entry name" value="2pore_dom_K_chnl"/>
</dbReference>
<comment type="caution">
    <text evidence="6">The sequence shown here is derived from an EMBL/GenBank/DDBJ whole genome shotgun (WGS) entry which is preliminary data.</text>
</comment>
<keyword evidence="4 5" id="KW-0472">Membrane</keyword>
<keyword evidence="6" id="KW-0407">Ion channel</keyword>
<keyword evidence="3 5" id="KW-1133">Transmembrane helix</keyword>
<dbReference type="SUPFAM" id="SSF81324">
    <property type="entry name" value="Voltage-gated potassium channels"/>
    <property type="match status" value="1"/>
</dbReference>
<evidence type="ECO:0000256" key="5">
    <source>
        <dbReference type="SAM" id="Phobius"/>
    </source>
</evidence>
<organism evidence="6 7">
    <name type="scientific">Dinothrombium tinctorium</name>
    <dbReference type="NCBI Taxonomy" id="1965070"/>
    <lineage>
        <taxon>Eukaryota</taxon>
        <taxon>Metazoa</taxon>
        <taxon>Ecdysozoa</taxon>
        <taxon>Arthropoda</taxon>
        <taxon>Chelicerata</taxon>
        <taxon>Arachnida</taxon>
        <taxon>Acari</taxon>
        <taxon>Acariformes</taxon>
        <taxon>Trombidiformes</taxon>
        <taxon>Prostigmata</taxon>
        <taxon>Anystina</taxon>
        <taxon>Parasitengona</taxon>
        <taxon>Trombidioidea</taxon>
        <taxon>Trombidiidae</taxon>
        <taxon>Dinothrombium</taxon>
    </lineage>
</organism>
<dbReference type="EMBL" id="NCKU01000539">
    <property type="protein sequence ID" value="RWS15117.1"/>
    <property type="molecule type" value="Genomic_DNA"/>
</dbReference>
<keyword evidence="2 5" id="KW-0812">Transmembrane</keyword>
<feature type="non-terminal residue" evidence="6">
    <location>
        <position position="232"/>
    </location>
</feature>
<dbReference type="AlphaFoldDB" id="A0A3S3SJV7"/>
<dbReference type="PANTHER" id="PTHR11003">
    <property type="entry name" value="POTASSIUM CHANNEL, SUBFAMILY K"/>
    <property type="match status" value="1"/>
</dbReference>
<evidence type="ECO:0000256" key="2">
    <source>
        <dbReference type="ARBA" id="ARBA00022692"/>
    </source>
</evidence>
<dbReference type="OrthoDB" id="297496at2759"/>
<sequence length="232" mass="27094">MAIDRRKTTRKSRRQRNARNFQESFSMREVNATAKCKKYCKKFVAFLFSHVGLCALVVGYMVCGAFLFQKLENEPQHERIDKLREAVNALKKQKLENMWNATDYYNTLFKHNWTAVVKSELKTFQKSLIEQISEGYNPKYKDKWTFSGSFLFSLTVITSIVRIQNNLFAAKCLDSNDSESKLCHRLRAVYLQNAFRDAHNTNVLNVIVDNSKIVIYNLIELNDFNYDNASLK</sequence>
<evidence type="ECO:0000313" key="6">
    <source>
        <dbReference type="EMBL" id="RWS15117.1"/>
    </source>
</evidence>
<keyword evidence="6" id="KW-0813">Transport</keyword>
<keyword evidence="6" id="KW-0406">Ion transport</keyword>
<dbReference type="GO" id="GO:0015271">
    <property type="term" value="F:outward rectifier potassium channel activity"/>
    <property type="evidence" value="ECO:0007669"/>
    <property type="project" value="TreeGrafter"/>
</dbReference>
<accession>A0A3S3SJV7</accession>
<protein>
    <submittedName>
        <fullName evidence="6">TWiK family of potassium channels protein 7-like protein</fullName>
    </submittedName>
</protein>
<dbReference type="GO" id="GO:0030322">
    <property type="term" value="P:stabilization of membrane potential"/>
    <property type="evidence" value="ECO:0007669"/>
    <property type="project" value="TreeGrafter"/>
</dbReference>